<organism evidence="1">
    <name type="scientific">Mesorhizobium sp. WSM2240</name>
    <dbReference type="NCBI Taxonomy" id="3228851"/>
    <lineage>
        <taxon>Bacteria</taxon>
        <taxon>Pseudomonadati</taxon>
        <taxon>Pseudomonadota</taxon>
        <taxon>Alphaproteobacteria</taxon>
        <taxon>Hyphomicrobiales</taxon>
        <taxon>Phyllobacteriaceae</taxon>
        <taxon>Mesorhizobium</taxon>
    </lineage>
</organism>
<protein>
    <submittedName>
        <fullName evidence="1">DUF1217 domain-containing protein</fullName>
    </submittedName>
</protein>
<evidence type="ECO:0000313" key="1">
    <source>
        <dbReference type="EMBL" id="XCG47612.1"/>
    </source>
</evidence>
<sequence>MINTFTSYHLIARDLPKALNRVENQPMVDRETKYYLENITKVKTIDEFVKNDRLFRYAMKAHGLEDMAYAKAFMIKALKEGVSDPESFANKLTDKRYAEFVKSFNFAAHGELATVYNRAQSDVPKNFIFQTELTTGQANYALVEEETSYFLENIGNVKSVDDFIANERLLRYALTANGLYLGDYATDEDPKGAGYVRTMLEGGVTDPQSPANKLGDKRFANFVSAFNFVEYGAETTSRLAVQTGTPQSYINESELVLFKGVPETQRAEVAYFTANIGKITTPGQLISDKRLLTFALAAYGLDAKTEPPERVLQMLTGGVSDPQSPANQLADRRYAAFVSAFNFAEYGTAATARDEATQVTPKRYLEAQTDPESAYFRANISTVKSVGDLISNERLITYAMKAYGLDAKVESRVLVRDMLLGGITDPQSPANTSSDKRWAAFVSAFDFAQHGADATSRAAVTDQTPKLYVENLDPETAYFRANIGKATTVDKLLADDRLLTYAMAAYGLDASTQSKDTIRKMLEGGISDPNSPANKLTDKSYARFVTAFDFKTHGANTTSRAAVLEATATRYDTMRDLGLVKLPAGYVKAETDYYKANVGKLASIDDLMADKRLLNYALASYGFDPADESPAKIRDMLEGGIKEEDSPANKSGDSRWVAFVSAFNFVEHGEQATSFSLALKPTVDKFMRQTLEEDAGKQNEGVRLALYFERKAATLTSFYEVLADPALARVVRTALSLPDSFASADIDKQVQLFESKLNIEDFSDPKELGKFLTRFTSLWEVDNPTSTAQTSLSVLFSQPVEYGISTNTLFAIQAMKR</sequence>
<dbReference type="Gene3D" id="1.10.3700.10">
    <property type="entry name" value="AGR C 984p-like"/>
    <property type="match status" value="5"/>
</dbReference>
<dbReference type="Pfam" id="PF06748">
    <property type="entry name" value="DUF1217"/>
    <property type="match status" value="4"/>
</dbReference>
<dbReference type="RefSeq" id="WP_353644846.1">
    <property type="nucleotide sequence ID" value="NZ_CP159253.1"/>
</dbReference>
<gene>
    <name evidence="1" type="ORF">ABVK50_20430</name>
</gene>
<dbReference type="InterPro" id="IPR023157">
    <property type="entry name" value="AGR-C-984p-like_sf"/>
</dbReference>
<dbReference type="AlphaFoldDB" id="A0AAU8CL37"/>
<dbReference type="SUPFAM" id="SSF158837">
    <property type="entry name" value="AGR C 984p-like"/>
    <property type="match status" value="6"/>
</dbReference>
<accession>A0AAU8CL37</accession>
<dbReference type="EMBL" id="CP159253">
    <property type="protein sequence ID" value="XCG47612.1"/>
    <property type="molecule type" value="Genomic_DNA"/>
</dbReference>
<reference evidence="1" key="1">
    <citation type="submission" date="2024-06" db="EMBL/GenBank/DDBJ databases">
        <title>Mesorhizobium karijinii sp. nov., a symbiont of the iconic Swainsona formosa from arid Australia.</title>
        <authorList>
            <person name="Hill Y.J."/>
            <person name="Watkin E.L.J."/>
            <person name="O'Hara G.W."/>
            <person name="Terpolilli J."/>
            <person name="Tye M.L."/>
            <person name="Kohlmeier M.G."/>
        </authorList>
    </citation>
    <scope>NUCLEOTIDE SEQUENCE</scope>
    <source>
        <strain evidence="1">WSM2240</strain>
    </source>
</reference>
<name>A0AAU8CL37_9HYPH</name>
<proteinExistence type="predicted"/>
<dbReference type="InterPro" id="IPR010626">
    <property type="entry name" value="DUF1217"/>
</dbReference>